<dbReference type="SUPFAM" id="SSF81338">
    <property type="entry name" value="Aquaporin-like"/>
    <property type="match status" value="1"/>
</dbReference>
<evidence type="ECO:0000256" key="8">
    <source>
        <dbReference type="SAM" id="Phobius"/>
    </source>
</evidence>
<feature type="compositionally biased region" description="Basic and acidic residues" evidence="7">
    <location>
        <begin position="217"/>
        <end position="229"/>
    </location>
</feature>
<dbReference type="NCBIfam" id="TIGR00861">
    <property type="entry name" value="MIP"/>
    <property type="match status" value="1"/>
</dbReference>
<evidence type="ECO:0000313" key="9">
    <source>
        <dbReference type="EMBL" id="KIW92645.1"/>
    </source>
</evidence>
<feature type="transmembrane region" description="Helical" evidence="8">
    <location>
        <begin position="330"/>
        <end position="350"/>
    </location>
</feature>
<dbReference type="RefSeq" id="XP_016619314.1">
    <property type="nucleotide sequence ID" value="XM_016764232.1"/>
</dbReference>
<gene>
    <name evidence="9" type="ORF">Z519_06492</name>
</gene>
<dbReference type="PANTHER" id="PTHR43829">
    <property type="entry name" value="AQUAPORIN OR AQUAGLYCEROPORIN RELATED"/>
    <property type="match status" value="1"/>
</dbReference>
<evidence type="ECO:0000313" key="10">
    <source>
        <dbReference type="Proteomes" id="UP000053789"/>
    </source>
</evidence>
<evidence type="ECO:0000256" key="4">
    <source>
        <dbReference type="ARBA" id="ARBA00022692"/>
    </source>
</evidence>
<evidence type="ECO:0000256" key="1">
    <source>
        <dbReference type="ARBA" id="ARBA00004141"/>
    </source>
</evidence>
<feature type="transmembrane region" description="Helical" evidence="8">
    <location>
        <begin position="406"/>
        <end position="424"/>
    </location>
</feature>
<dbReference type="InterPro" id="IPR000425">
    <property type="entry name" value="MIP"/>
</dbReference>
<dbReference type="GO" id="GO:0015254">
    <property type="term" value="F:glycerol channel activity"/>
    <property type="evidence" value="ECO:0007669"/>
    <property type="project" value="TreeGrafter"/>
</dbReference>
<feature type="transmembrane region" description="Helical" evidence="8">
    <location>
        <begin position="486"/>
        <end position="504"/>
    </location>
</feature>
<feature type="transmembrane region" description="Helical" evidence="8">
    <location>
        <begin position="454"/>
        <end position="474"/>
    </location>
</feature>
<feature type="compositionally biased region" description="Basic and acidic residues" evidence="7">
    <location>
        <begin position="191"/>
        <end position="208"/>
    </location>
</feature>
<name>A0A0D2HP85_CLAB1</name>
<feature type="transmembrane region" description="Helical" evidence="8">
    <location>
        <begin position="370"/>
        <end position="394"/>
    </location>
</feature>
<evidence type="ECO:0000256" key="5">
    <source>
        <dbReference type="ARBA" id="ARBA00022989"/>
    </source>
</evidence>
<dbReference type="AlphaFoldDB" id="A0A0D2HP85"/>
<proteinExistence type="inferred from homology"/>
<keyword evidence="3" id="KW-0813">Transport</keyword>
<dbReference type="Proteomes" id="UP000053789">
    <property type="component" value="Unassembled WGS sequence"/>
</dbReference>
<dbReference type="InterPro" id="IPR023271">
    <property type="entry name" value="Aquaporin-like"/>
</dbReference>
<dbReference type="Pfam" id="PF00230">
    <property type="entry name" value="MIP"/>
    <property type="match status" value="1"/>
</dbReference>
<dbReference type="HOGENOM" id="CLU_020019_2_1_1"/>
<dbReference type="EMBL" id="KN846988">
    <property type="protein sequence ID" value="KIW92645.1"/>
    <property type="molecule type" value="Genomic_DNA"/>
</dbReference>
<feature type="region of interest" description="Disordered" evidence="7">
    <location>
        <begin position="20"/>
        <end position="50"/>
    </location>
</feature>
<accession>A0A0D2HP85</accession>
<keyword evidence="6 8" id="KW-0472">Membrane</keyword>
<organism evidence="9 10">
    <name type="scientific">Cladophialophora bantiana (strain ATCC 10958 / CBS 173.52 / CDC B-1940 / NIH 8579)</name>
    <name type="common">Xylohypha bantiana</name>
    <dbReference type="NCBI Taxonomy" id="1442370"/>
    <lineage>
        <taxon>Eukaryota</taxon>
        <taxon>Fungi</taxon>
        <taxon>Dikarya</taxon>
        <taxon>Ascomycota</taxon>
        <taxon>Pezizomycotina</taxon>
        <taxon>Eurotiomycetes</taxon>
        <taxon>Chaetothyriomycetidae</taxon>
        <taxon>Chaetothyriales</taxon>
        <taxon>Herpotrichiellaceae</taxon>
        <taxon>Cladophialophora</taxon>
    </lineage>
</organism>
<feature type="region of interest" description="Disordered" evidence="7">
    <location>
        <begin position="85"/>
        <end position="281"/>
    </location>
</feature>
<evidence type="ECO:0000256" key="3">
    <source>
        <dbReference type="ARBA" id="ARBA00022448"/>
    </source>
</evidence>
<dbReference type="GO" id="GO:0005886">
    <property type="term" value="C:plasma membrane"/>
    <property type="evidence" value="ECO:0007669"/>
    <property type="project" value="TreeGrafter"/>
</dbReference>
<dbReference type="PANTHER" id="PTHR43829:SF24">
    <property type="entry name" value="MIP AQUAPORIN (EUROFUNG)"/>
    <property type="match status" value="1"/>
</dbReference>
<evidence type="ECO:0008006" key="11">
    <source>
        <dbReference type="Google" id="ProtNLM"/>
    </source>
</evidence>
<evidence type="ECO:0000256" key="6">
    <source>
        <dbReference type="ARBA" id="ARBA00023136"/>
    </source>
</evidence>
<keyword evidence="5 8" id="KW-1133">Transmembrane helix</keyword>
<dbReference type="PRINTS" id="PR00783">
    <property type="entry name" value="MINTRINSICP"/>
</dbReference>
<protein>
    <recommendedName>
        <fullName evidence="11">Aquaglyceroporin like protein, other eukaryote</fullName>
    </recommendedName>
</protein>
<dbReference type="GeneID" id="27699420"/>
<evidence type="ECO:0000256" key="2">
    <source>
        <dbReference type="ARBA" id="ARBA00006175"/>
    </source>
</evidence>
<keyword evidence="4 8" id="KW-0812">Transmembrane</keyword>
<dbReference type="OrthoDB" id="3222at2759"/>
<dbReference type="GO" id="GO:0015250">
    <property type="term" value="F:water channel activity"/>
    <property type="evidence" value="ECO:0007669"/>
    <property type="project" value="TreeGrafter"/>
</dbReference>
<dbReference type="VEuPathDB" id="FungiDB:Z519_06492"/>
<sequence length="612" mass="66999">MSQNFPSVRASPLSFAYDGRRIRSVPTQESVPFSLAGPRASHPSRDQGSFVSQEYQDYCPQHGQPSNEPIWGLAAPLPRVMRPGMRSRATRQDGESTGEPTATTTGRHSREPAHQQTSTATQPAPRIEVSPARHGEQEHHPSRTRADTRSSTREPDLLRRATTANASSYLSEPIVPHNPVQQPGILGTKTRQRERELAVENISAHDKAPTSSVQGQRRSEESHGTDARRYTSPRGSTGHDSLVAGQDLERGVGSESAVESARRRLQQLADTAGDESDLRQYPPNIDWEEYHTLEDTLIHRFSQPEESPQPEFHNAWGPIRHKYRKPLAEFLGTLVFMTLGLSGSIVHMTAGSDYGSLLTAYMAWGLGVMIGIYIAGGVSGAHLNPTISLVLAIFRGFPWTDCWKYMAAQFLGSIAASAIVYGLYNDAIQAYTASDIVRIGPAFWTRPRGDLNNAAAFFNEFIATAIAACSVLALGDDDNAPPGAGMHAFIISLLVMVLGMAFSYNTGAALNPARDFGPRLIMMAAGLGLDVFKQDHGWWFWGPWIGTMTGGLAGASVYDIFIFTGAESPINYDSDVWRLRLKSSWKEIRQKSRIGRGKDPGGDVNKEIDLVA</sequence>
<dbReference type="Gene3D" id="1.20.1080.10">
    <property type="entry name" value="Glycerol uptake facilitator protein"/>
    <property type="match status" value="1"/>
</dbReference>
<reference evidence="9" key="1">
    <citation type="submission" date="2015-01" db="EMBL/GenBank/DDBJ databases">
        <title>The Genome Sequence of Cladophialophora bantiana CBS 173.52.</title>
        <authorList>
            <consortium name="The Broad Institute Genomics Platform"/>
            <person name="Cuomo C."/>
            <person name="de Hoog S."/>
            <person name="Gorbushina A."/>
            <person name="Stielow B."/>
            <person name="Teixiera M."/>
            <person name="Abouelleil A."/>
            <person name="Chapman S.B."/>
            <person name="Priest M."/>
            <person name="Young S.K."/>
            <person name="Wortman J."/>
            <person name="Nusbaum C."/>
            <person name="Birren B."/>
        </authorList>
    </citation>
    <scope>NUCLEOTIDE SEQUENCE [LARGE SCALE GENOMIC DNA]</scope>
    <source>
        <strain evidence="9">CBS 173.52</strain>
    </source>
</reference>
<keyword evidence="10" id="KW-1185">Reference proteome</keyword>
<feature type="compositionally biased region" description="Basic and acidic residues" evidence="7">
    <location>
        <begin position="131"/>
        <end position="159"/>
    </location>
</feature>
<comment type="subcellular location">
    <subcellularLocation>
        <location evidence="1">Membrane</location>
        <topology evidence="1">Multi-pass membrane protein</topology>
    </subcellularLocation>
</comment>
<dbReference type="CDD" id="cd00333">
    <property type="entry name" value="MIP"/>
    <property type="match status" value="1"/>
</dbReference>
<dbReference type="InterPro" id="IPR050363">
    <property type="entry name" value="MIP/Aquaporin"/>
</dbReference>
<comment type="similarity">
    <text evidence="2">Belongs to the MIP/aquaporin (TC 1.A.8) family.</text>
</comment>
<evidence type="ECO:0000256" key="7">
    <source>
        <dbReference type="SAM" id="MobiDB-lite"/>
    </source>
</evidence>